<evidence type="ECO:0000313" key="2">
    <source>
        <dbReference type="Proteomes" id="UP000250140"/>
    </source>
</evidence>
<organism evidence="1 2">
    <name type="scientific">Glonium stellatum</name>
    <dbReference type="NCBI Taxonomy" id="574774"/>
    <lineage>
        <taxon>Eukaryota</taxon>
        <taxon>Fungi</taxon>
        <taxon>Dikarya</taxon>
        <taxon>Ascomycota</taxon>
        <taxon>Pezizomycotina</taxon>
        <taxon>Dothideomycetes</taxon>
        <taxon>Pleosporomycetidae</taxon>
        <taxon>Gloniales</taxon>
        <taxon>Gloniaceae</taxon>
        <taxon>Glonium</taxon>
    </lineage>
</organism>
<dbReference type="EMBL" id="KV750261">
    <property type="protein sequence ID" value="OCL05533.1"/>
    <property type="molecule type" value="Genomic_DNA"/>
</dbReference>
<evidence type="ECO:0000313" key="1">
    <source>
        <dbReference type="EMBL" id="OCL05533.1"/>
    </source>
</evidence>
<protein>
    <submittedName>
        <fullName evidence="1">Uncharacterized protein</fullName>
    </submittedName>
</protein>
<accession>A0A8E2EWC6</accession>
<dbReference type="Proteomes" id="UP000250140">
    <property type="component" value="Unassembled WGS sequence"/>
</dbReference>
<proteinExistence type="predicted"/>
<sequence>MDLWTHTRTDLSMHQASCMSWPPSRAGSQHPYSTSFALPLQSCCRATAELLRSCCGAAAWTGCRPGRPCPILYCFFDVWPFDRWMQRLASMVDLLMIKWPFDAWRLIDRCVGLSQLDLSTLGLSSLLSLFHHSLTFHHRLTFHPLAFHHCSTFFITARPFSSLLDHSSQLDLSMLGISMLGFSMPGFSIPGLSVLG</sequence>
<keyword evidence="2" id="KW-1185">Reference proteome</keyword>
<name>A0A8E2EWC6_9PEZI</name>
<dbReference type="AlphaFoldDB" id="A0A8E2EWC6"/>
<gene>
    <name evidence="1" type="ORF">AOQ84DRAFT_95282</name>
</gene>
<reference evidence="1 2" key="1">
    <citation type="journal article" date="2016" name="Nat. Commun.">
        <title>Ectomycorrhizal ecology is imprinted in the genome of the dominant symbiotic fungus Cenococcum geophilum.</title>
        <authorList>
            <consortium name="DOE Joint Genome Institute"/>
            <person name="Peter M."/>
            <person name="Kohler A."/>
            <person name="Ohm R.A."/>
            <person name="Kuo A."/>
            <person name="Krutzmann J."/>
            <person name="Morin E."/>
            <person name="Arend M."/>
            <person name="Barry K.W."/>
            <person name="Binder M."/>
            <person name="Choi C."/>
            <person name="Clum A."/>
            <person name="Copeland A."/>
            <person name="Grisel N."/>
            <person name="Haridas S."/>
            <person name="Kipfer T."/>
            <person name="LaButti K."/>
            <person name="Lindquist E."/>
            <person name="Lipzen A."/>
            <person name="Maire R."/>
            <person name="Meier B."/>
            <person name="Mihaltcheva S."/>
            <person name="Molinier V."/>
            <person name="Murat C."/>
            <person name="Poggeler S."/>
            <person name="Quandt C.A."/>
            <person name="Sperisen C."/>
            <person name="Tritt A."/>
            <person name="Tisserant E."/>
            <person name="Crous P.W."/>
            <person name="Henrissat B."/>
            <person name="Nehls U."/>
            <person name="Egli S."/>
            <person name="Spatafora J.W."/>
            <person name="Grigoriev I.V."/>
            <person name="Martin F.M."/>
        </authorList>
    </citation>
    <scope>NUCLEOTIDE SEQUENCE [LARGE SCALE GENOMIC DNA]</scope>
    <source>
        <strain evidence="1 2">CBS 207.34</strain>
    </source>
</reference>